<dbReference type="eggNOG" id="KOG2178">
    <property type="taxonomic scope" value="Eukaryota"/>
</dbReference>
<dbReference type="AlphaFoldDB" id="M2Y8C7"/>
<dbReference type="HAMAP" id="MF_00361">
    <property type="entry name" value="NAD_kinase"/>
    <property type="match status" value="1"/>
</dbReference>
<dbReference type="PANTHER" id="PTHR20275">
    <property type="entry name" value="NAD KINASE"/>
    <property type="match status" value="1"/>
</dbReference>
<evidence type="ECO:0000256" key="4">
    <source>
        <dbReference type="ARBA" id="ARBA00022777"/>
    </source>
</evidence>
<dbReference type="GO" id="GO:0019205">
    <property type="term" value="F:nucleobase-containing compound kinase activity"/>
    <property type="evidence" value="ECO:0007669"/>
    <property type="project" value="InterPro"/>
</dbReference>
<dbReference type="InterPro" id="IPR017438">
    <property type="entry name" value="ATP-NAD_kinase_N"/>
</dbReference>
<dbReference type="PRINTS" id="PR00094">
    <property type="entry name" value="ADENYLTKNASE"/>
</dbReference>
<dbReference type="EMBL" id="KB454488">
    <property type="protein sequence ID" value="EME32094.1"/>
    <property type="molecule type" value="Genomic_DNA"/>
</dbReference>
<organism evidence="8 9">
    <name type="scientific">Galdieria sulphuraria</name>
    <name type="common">Red alga</name>
    <dbReference type="NCBI Taxonomy" id="130081"/>
    <lineage>
        <taxon>Eukaryota</taxon>
        <taxon>Rhodophyta</taxon>
        <taxon>Bangiophyceae</taxon>
        <taxon>Galdieriales</taxon>
        <taxon>Galdieriaceae</taxon>
        <taxon>Galdieria</taxon>
    </lineage>
</organism>
<dbReference type="InterPro" id="IPR027417">
    <property type="entry name" value="P-loop_NTPase"/>
</dbReference>
<keyword evidence="6" id="KW-0521">NADP</keyword>
<dbReference type="Pfam" id="PF01513">
    <property type="entry name" value="NAD_kinase"/>
    <property type="match status" value="1"/>
</dbReference>
<dbReference type="SUPFAM" id="SSF111331">
    <property type="entry name" value="NAD kinase/diacylglycerol kinase-like"/>
    <property type="match status" value="1"/>
</dbReference>
<evidence type="ECO:0000256" key="7">
    <source>
        <dbReference type="ARBA" id="ARBA00023027"/>
    </source>
</evidence>
<dbReference type="PANTHER" id="PTHR20275:SF0">
    <property type="entry name" value="NAD KINASE"/>
    <property type="match status" value="1"/>
</dbReference>
<keyword evidence="3" id="KW-0547">Nucleotide-binding</keyword>
<dbReference type="SUPFAM" id="SSF52540">
    <property type="entry name" value="P-loop containing nucleoside triphosphate hydrolases"/>
    <property type="match status" value="1"/>
</dbReference>
<reference evidence="9" key="1">
    <citation type="journal article" date="2013" name="Science">
        <title>Gene transfer from bacteria and archaea facilitated evolution of an extremophilic eukaryote.</title>
        <authorList>
            <person name="Schonknecht G."/>
            <person name="Chen W.H."/>
            <person name="Ternes C.M."/>
            <person name="Barbier G.G."/>
            <person name="Shrestha R.P."/>
            <person name="Stanke M."/>
            <person name="Brautigam A."/>
            <person name="Baker B.J."/>
            <person name="Banfield J.F."/>
            <person name="Garavito R.M."/>
            <person name="Carr K."/>
            <person name="Wilkerson C."/>
            <person name="Rensing S.A."/>
            <person name="Gagneul D."/>
            <person name="Dickenson N.E."/>
            <person name="Oesterhelt C."/>
            <person name="Lercher M.J."/>
            <person name="Weber A.P."/>
        </authorList>
    </citation>
    <scope>NUCLEOTIDE SEQUENCE [LARGE SCALE GENOMIC DNA]</scope>
    <source>
        <strain evidence="9">074W</strain>
    </source>
</reference>
<dbReference type="InterPro" id="IPR016064">
    <property type="entry name" value="NAD/diacylglycerol_kinase_sf"/>
</dbReference>
<dbReference type="GeneID" id="17090694"/>
<evidence type="ECO:0000256" key="5">
    <source>
        <dbReference type="ARBA" id="ARBA00022840"/>
    </source>
</evidence>
<gene>
    <name evidence="8" type="ORF">Gasu_08370</name>
</gene>
<dbReference type="InterPro" id="IPR017437">
    <property type="entry name" value="ATP-NAD_kinase_PpnK-typ_C"/>
</dbReference>
<keyword evidence="5" id="KW-0067">ATP-binding</keyword>
<evidence type="ECO:0000313" key="8">
    <source>
        <dbReference type="EMBL" id="EME32094.1"/>
    </source>
</evidence>
<dbReference type="Pfam" id="PF00406">
    <property type="entry name" value="ADK"/>
    <property type="match status" value="1"/>
</dbReference>
<sequence>MMMDQEQSHQRGQEHDLFDRKPYSFICNFCFQKELFLKDIPTNNKKTYRDCTTTVENRAYWNKATTPPYFSRRFRKTELSLNRRNGNIRNTHSYFWMLFVKENEANLSSGETSLLTNYFILLGPPASGKSTIASLLSHLLGMVHISSGDLIKAHYSQQTPIGKRVGPYVEKQLVPPDDVVIPCILERLRMQDCKELGFILDGFPRTVGQAEALLSEGIRPQKVFRLKASFDVLKQRLIGRKSDPETERVYHKRFFRPVSTEVYERLVSVSSETFEQEYNDYCTYMDSITEIFKQYLIEVDAERPPLDVLKEIVDRIIMLENNNNVPELDWCNMNVEDIFEYRISHSAISQKKHTTEQEKQNSYTNDNTLSGHPSLVSRRIRTKLNFSKEQLIGDKVKAQVSLIRCDGFVCERETVEESNIMFRSPATEQVMLVWNERPKTCLVLAKKDPALFHQTILAVQYLKKQKLQVIVESFLQPEILANGIYVDSTSTMGPLDKIVDFVICLGGDGIILHASTLFKTAMPPVVCFNLGSLGFLTPFEFDSFEEEISSILEGRECLLSLRMRLLCTLLKKGYPKKEFQILNEVVVDRGASPYLCNLDCFCDNKYITTVQADGIIMSTPTGSTAYSMSAGGSMVHPSVPAILFTPICPHSLSFRPIIFPDSVQLRVDISENARSHSWASFDGKFRQQLKRGEGLLIRMSPYPFPTINKTDHTGDWFAGLDRSFHFNNRTIQKPLKYH</sequence>
<dbReference type="PROSITE" id="PS00113">
    <property type="entry name" value="ADENYLATE_KINASE"/>
    <property type="match status" value="1"/>
</dbReference>
<dbReference type="KEGG" id="gsl:Gasu_08370"/>
<dbReference type="HAMAP" id="MF_00235">
    <property type="entry name" value="Adenylate_kinase_Adk"/>
    <property type="match status" value="1"/>
</dbReference>
<evidence type="ECO:0000256" key="1">
    <source>
        <dbReference type="ARBA" id="ARBA00010995"/>
    </source>
</evidence>
<dbReference type="Gene3D" id="3.40.50.300">
    <property type="entry name" value="P-loop containing nucleotide triphosphate hydrolases"/>
    <property type="match status" value="1"/>
</dbReference>
<keyword evidence="9" id="KW-1185">Reference proteome</keyword>
<keyword evidence="4 8" id="KW-0418">Kinase</keyword>
<dbReference type="Gene3D" id="2.60.200.30">
    <property type="entry name" value="Probable inorganic polyphosphate/atp-NAD kinase, domain 2"/>
    <property type="match status" value="1"/>
</dbReference>
<evidence type="ECO:0000313" key="9">
    <source>
        <dbReference type="Proteomes" id="UP000030680"/>
    </source>
</evidence>
<dbReference type="GO" id="GO:0019674">
    <property type="term" value="P:NAD+ metabolic process"/>
    <property type="evidence" value="ECO:0007669"/>
    <property type="project" value="InterPro"/>
</dbReference>
<dbReference type="GO" id="GO:0003951">
    <property type="term" value="F:NAD+ kinase activity"/>
    <property type="evidence" value="ECO:0007669"/>
    <property type="project" value="UniProtKB-EC"/>
</dbReference>
<dbReference type="eggNOG" id="KOG3078">
    <property type="taxonomic scope" value="Eukaryota"/>
</dbReference>
<dbReference type="InterPro" id="IPR000850">
    <property type="entry name" value="Adenylat/UMP-CMP_kin"/>
</dbReference>
<dbReference type="GO" id="GO:0006741">
    <property type="term" value="P:NADP+ biosynthetic process"/>
    <property type="evidence" value="ECO:0007669"/>
    <property type="project" value="InterPro"/>
</dbReference>
<dbReference type="InterPro" id="IPR002504">
    <property type="entry name" value="NADK"/>
</dbReference>
<protein>
    <submittedName>
        <fullName evidence="8">NAD+ kinase</fullName>
        <ecNumber evidence="8">2.7.1.23</ecNumber>
    </submittedName>
</protein>
<dbReference type="STRING" id="130081.M2Y8C7"/>
<comment type="similarity">
    <text evidence="1">Belongs to the NAD kinase family.</text>
</comment>
<dbReference type="InterPro" id="IPR033690">
    <property type="entry name" value="Adenylat_kinase_CS"/>
</dbReference>
<keyword evidence="7" id="KW-0520">NAD</keyword>
<dbReference type="FunFam" id="2.60.200.30:FF:000009">
    <property type="entry name" value="Poly(P)/ATP NAD kinase"/>
    <property type="match status" value="1"/>
</dbReference>
<name>M2Y8C7_GALSU</name>
<dbReference type="GO" id="GO:0005524">
    <property type="term" value="F:ATP binding"/>
    <property type="evidence" value="ECO:0007669"/>
    <property type="project" value="UniProtKB-KW"/>
</dbReference>
<dbReference type="Gramene" id="EME32094">
    <property type="protein sequence ID" value="EME32094"/>
    <property type="gene ID" value="Gasu_08370"/>
</dbReference>
<dbReference type="EC" id="2.7.1.23" evidence="8"/>
<accession>M2Y8C7</accession>
<dbReference type="OrthoDB" id="24581at2759"/>
<dbReference type="OMA" id="TDHTGDW"/>
<evidence type="ECO:0000256" key="3">
    <source>
        <dbReference type="ARBA" id="ARBA00022741"/>
    </source>
</evidence>
<dbReference type="Proteomes" id="UP000030680">
    <property type="component" value="Unassembled WGS sequence"/>
</dbReference>
<dbReference type="Gene3D" id="3.40.50.10330">
    <property type="entry name" value="Probable inorganic polyphosphate/atp-NAD kinase, domain 1"/>
    <property type="match status" value="1"/>
</dbReference>
<evidence type="ECO:0000256" key="6">
    <source>
        <dbReference type="ARBA" id="ARBA00022857"/>
    </source>
</evidence>
<dbReference type="RefSeq" id="XP_005708614.1">
    <property type="nucleotide sequence ID" value="XM_005708557.1"/>
</dbReference>
<dbReference type="Pfam" id="PF20143">
    <property type="entry name" value="NAD_kinase_C"/>
    <property type="match status" value="1"/>
</dbReference>
<evidence type="ECO:0000256" key="2">
    <source>
        <dbReference type="ARBA" id="ARBA00022679"/>
    </source>
</evidence>
<proteinExistence type="inferred from homology"/>
<keyword evidence="2 8" id="KW-0808">Transferase</keyword>
<dbReference type="CDD" id="cd01428">
    <property type="entry name" value="ADK"/>
    <property type="match status" value="1"/>
</dbReference>